<sequence length="445" mass="49340">MAAYLKGLGLLLMGGVIGFAVRSVVPNEATKRQLVTETPSSSTGSKRSSSERLENDMLAFVLRGRKVRELDVDEVIDLLNQQREIAGSEESDPLEATAASFRVHLLATSLEQHQLEPVLDAVHKLTSEGYHHQFGHDSLEYSLLQRMIELDGVRARQWAIEHARKPLYAEILGDVDAEEAITFMSSEDAGENGWGRASVLAGIRAAERGVGEFLKVEPLIRDSDISDVLRALPASRCQEFAELFIERRDTTKGDSSNLIDVMRRWAIVDHLAATTWFWSQPSLENDEQIILGMLSNLLANASAAGLEFAERTFSKNESKARRWFIMMVNSGRSHETWPELSKRLPAGKEPSAESFSEHYRFGRAPEVGVMLATANCLQVAEEKEAYVLGVLNNVRGSLKWLEGVRPEEIATIVEGIEQLKLSDDVHGRVMEQFDLLLAPSGAAGD</sequence>
<dbReference type="RefSeq" id="WP_200277761.1">
    <property type="nucleotide sequence ID" value="NZ_JAENII010000004.1"/>
</dbReference>
<keyword evidence="3" id="KW-1185">Reference proteome</keyword>
<evidence type="ECO:0000256" key="1">
    <source>
        <dbReference type="SAM" id="MobiDB-lite"/>
    </source>
</evidence>
<organism evidence="2 3">
    <name type="scientific">Haloferula rosea</name>
    <dbReference type="NCBI Taxonomy" id="490093"/>
    <lineage>
        <taxon>Bacteria</taxon>
        <taxon>Pseudomonadati</taxon>
        <taxon>Verrucomicrobiota</taxon>
        <taxon>Verrucomicrobiia</taxon>
        <taxon>Verrucomicrobiales</taxon>
        <taxon>Verrucomicrobiaceae</taxon>
        <taxon>Haloferula</taxon>
    </lineage>
</organism>
<accession>A0A934RBB1</accession>
<dbReference type="Proteomes" id="UP000658278">
    <property type="component" value="Unassembled WGS sequence"/>
</dbReference>
<protein>
    <submittedName>
        <fullName evidence="2">Uncharacterized protein</fullName>
    </submittedName>
</protein>
<evidence type="ECO:0000313" key="3">
    <source>
        <dbReference type="Proteomes" id="UP000658278"/>
    </source>
</evidence>
<evidence type="ECO:0000313" key="2">
    <source>
        <dbReference type="EMBL" id="MBK1826618.1"/>
    </source>
</evidence>
<dbReference type="AlphaFoldDB" id="A0A934RBB1"/>
<comment type="caution">
    <text evidence="2">The sequence shown here is derived from an EMBL/GenBank/DDBJ whole genome shotgun (WGS) entry which is preliminary data.</text>
</comment>
<name>A0A934RBB1_9BACT</name>
<gene>
    <name evidence="2" type="ORF">JIN81_06285</name>
</gene>
<reference evidence="2" key="1">
    <citation type="submission" date="2021-01" db="EMBL/GenBank/DDBJ databases">
        <title>Modified the classification status of verrucomicrobia.</title>
        <authorList>
            <person name="Feng X."/>
        </authorList>
    </citation>
    <scope>NUCLEOTIDE SEQUENCE</scope>
    <source>
        <strain evidence="2">KCTC 22201</strain>
    </source>
</reference>
<proteinExistence type="predicted"/>
<feature type="region of interest" description="Disordered" evidence="1">
    <location>
        <begin position="32"/>
        <end position="51"/>
    </location>
</feature>
<dbReference type="EMBL" id="JAENII010000004">
    <property type="protein sequence ID" value="MBK1826618.1"/>
    <property type="molecule type" value="Genomic_DNA"/>
</dbReference>